<evidence type="ECO:0000313" key="2">
    <source>
        <dbReference type="EMBL" id="KAL2076158.1"/>
    </source>
</evidence>
<feature type="chain" id="PRO_5047404675" evidence="1">
    <location>
        <begin position="18"/>
        <end position="205"/>
    </location>
</feature>
<sequence length="205" mass="21818">MFTKATVISALAGLAVAAPYHPTPVHNPNIFVANINHSGSPIQFSAVNAKGLEFNVNNGTKTYCPAGQVDCSHAGTATVFAYQPESQTLAMDVTVPGGQRAFVRKDGSLGFTIAHSGAIPEGAMLGPFQFTPQQESGTVGRLLFEERGFNACKTGQKGSSGRDVYKLYALSIASKEQLEKECTDVVFNTATWTGAMAWQSEMKSF</sequence>
<reference evidence="2 3" key="1">
    <citation type="journal article" date="2024" name="Commun. Biol.">
        <title>Comparative genomic analysis of thermophilic fungi reveals convergent evolutionary adaptations and gene losses.</title>
        <authorList>
            <person name="Steindorff A.S."/>
            <person name="Aguilar-Pontes M.V."/>
            <person name="Robinson A.J."/>
            <person name="Andreopoulos B."/>
            <person name="LaButti K."/>
            <person name="Kuo A."/>
            <person name="Mondo S."/>
            <person name="Riley R."/>
            <person name="Otillar R."/>
            <person name="Haridas S."/>
            <person name="Lipzen A."/>
            <person name="Grimwood J."/>
            <person name="Schmutz J."/>
            <person name="Clum A."/>
            <person name="Reid I.D."/>
            <person name="Moisan M.C."/>
            <person name="Butler G."/>
            <person name="Nguyen T.T.M."/>
            <person name="Dewar K."/>
            <person name="Conant G."/>
            <person name="Drula E."/>
            <person name="Henrissat B."/>
            <person name="Hansel C."/>
            <person name="Singer S."/>
            <person name="Hutchinson M.I."/>
            <person name="de Vries R.P."/>
            <person name="Natvig D.O."/>
            <person name="Powell A.J."/>
            <person name="Tsang A."/>
            <person name="Grigoriev I.V."/>
        </authorList>
    </citation>
    <scope>NUCLEOTIDE SEQUENCE [LARGE SCALE GENOMIC DNA]</scope>
    <source>
        <strain evidence="2 3">CBS 494.80</strain>
    </source>
</reference>
<comment type="caution">
    <text evidence="2">The sequence shown here is derived from an EMBL/GenBank/DDBJ whole genome shotgun (WGS) entry which is preliminary data.</text>
</comment>
<gene>
    <name evidence="2" type="ORF">VTL71DRAFT_1101</name>
</gene>
<accession>A0ABR4D1X1</accession>
<dbReference type="PANTHER" id="PTHR42047:SF1">
    <property type="entry name" value="PROTEIN, PUTATIVE (AFU_ORTHOLOGUE AFUA_6G03560)-RELATED"/>
    <property type="match status" value="1"/>
</dbReference>
<keyword evidence="1" id="KW-0732">Signal</keyword>
<proteinExistence type="predicted"/>
<dbReference type="Proteomes" id="UP001595075">
    <property type="component" value="Unassembled WGS sequence"/>
</dbReference>
<evidence type="ECO:0000313" key="3">
    <source>
        <dbReference type="Proteomes" id="UP001595075"/>
    </source>
</evidence>
<feature type="signal peptide" evidence="1">
    <location>
        <begin position="1"/>
        <end position="17"/>
    </location>
</feature>
<dbReference type="EMBL" id="JAZHXI010000001">
    <property type="protein sequence ID" value="KAL2076158.1"/>
    <property type="molecule type" value="Genomic_DNA"/>
</dbReference>
<protein>
    <submittedName>
        <fullName evidence="2">Uncharacterized protein</fullName>
    </submittedName>
</protein>
<dbReference type="InterPro" id="IPR052820">
    <property type="entry name" value="PhiA_domain"/>
</dbReference>
<dbReference type="PANTHER" id="PTHR42047">
    <property type="entry name" value="PROTEIN, PUTATIVE (AFU_ORTHOLOGUE AFUA_6G03560)-RELATED"/>
    <property type="match status" value="1"/>
</dbReference>
<name>A0ABR4D1X1_9HELO</name>
<organism evidence="2 3">
    <name type="scientific">Oculimacula yallundae</name>
    <dbReference type="NCBI Taxonomy" id="86028"/>
    <lineage>
        <taxon>Eukaryota</taxon>
        <taxon>Fungi</taxon>
        <taxon>Dikarya</taxon>
        <taxon>Ascomycota</taxon>
        <taxon>Pezizomycotina</taxon>
        <taxon>Leotiomycetes</taxon>
        <taxon>Helotiales</taxon>
        <taxon>Ploettnerulaceae</taxon>
        <taxon>Oculimacula</taxon>
    </lineage>
</organism>
<evidence type="ECO:0000256" key="1">
    <source>
        <dbReference type="SAM" id="SignalP"/>
    </source>
</evidence>
<keyword evidence="3" id="KW-1185">Reference proteome</keyword>